<proteinExistence type="predicted"/>
<dbReference type="RefSeq" id="WP_161036602.1">
    <property type="nucleotide sequence ID" value="NZ_WWCL01000004.1"/>
</dbReference>
<dbReference type="Proteomes" id="UP000444316">
    <property type="component" value="Unassembled WGS sequence"/>
</dbReference>
<name>A0A845I5Y9_9BURK</name>
<feature type="compositionally biased region" description="Pro residues" evidence="1">
    <location>
        <begin position="39"/>
        <end position="48"/>
    </location>
</feature>
<accession>A0A845I5Y9</accession>
<sequence>MAVQPAVQSSSVQIQPTQLTPSTAGKAVDKPAEQVKQAAPPPPPPPPQAAVAPTVNTSGQRIGTTISTSA</sequence>
<comment type="caution">
    <text evidence="2">The sequence shown here is derived from an EMBL/GenBank/DDBJ whole genome shotgun (WGS) entry which is preliminary data.</text>
</comment>
<evidence type="ECO:0000313" key="3">
    <source>
        <dbReference type="Proteomes" id="UP000444316"/>
    </source>
</evidence>
<dbReference type="AlphaFoldDB" id="A0A845I5Y9"/>
<organism evidence="2 3">
    <name type="scientific">Duganella fentianensis</name>
    <dbReference type="NCBI Taxonomy" id="2692177"/>
    <lineage>
        <taxon>Bacteria</taxon>
        <taxon>Pseudomonadati</taxon>
        <taxon>Pseudomonadota</taxon>
        <taxon>Betaproteobacteria</taxon>
        <taxon>Burkholderiales</taxon>
        <taxon>Oxalobacteraceae</taxon>
        <taxon>Telluria group</taxon>
        <taxon>Duganella</taxon>
    </lineage>
</organism>
<reference evidence="2" key="1">
    <citation type="submission" date="2019-12" db="EMBL/GenBank/DDBJ databases">
        <title>Novel species isolated from a subtropical stream in China.</title>
        <authorList>
            <person name="Lu H."/>
        </authorList>
    </citation>
    <scope>NUCLEOTIDE SEQUENCE [LARGE SCALE GENOMIC DNA]</scope>
    <source>
        <strain evidence="2">FT93W</strain>
    </source>
</reference>
<evidence type="ECO:0000256" key="1">
    <source>
        <dbReference type="SAM" id="MobiDB-lite"/>
    </source>
</evidence>
<keyword evidence="3" id="KW-1185">Reference proteome</keyword>
<feature type="region of interest" description="Disordered" evidence="1">
    <location>
        <begin position="1"/>
        <end position="70"/>
    </location>
</feature>
<protein>
    <submittedName>
        <fullName evidence="2">Uncharacterized protein</fullName>
    </submittedName>
</protein>
<dbReference type="EMBL" id="WWCL01000004">
    <property type="protein sequence ID" value="MYN47206.1"/>
    <property type="molecule type" value="Genomic_DNA"/>
</dbReference>
<gene>
    <name evidence="2" type="ORF">GTP23_19365</name>
</gene>
<feature type="compositionally biased region" description="Polar residues" evidence="1">
    <location>
        <begin position="1"/>
        <end position="23"/>
    </location>
</feature>
<evidence type="ECO:0000313" key="2">
    <source>
        <dbReference type="EMBL" id="MYN47206.1"/>
    </source>
</evidence>
<feature type="compositionally biased region" description="Polar residues" evidence="1">
    <location>
        <begin position="54"/>
        <end position="70"/>
    </location>
</feature>